<proteinExistence type="predicted"/>
<reference evidence="2" key="2">
    <citation type="journal article" date="2021" name="PeerJ">
        <title>Extensive microbial diversity within the chicken gut microbiome revealed by metagenomics and culture.</title>
        <authorList>
            <person name="Gilroy R."/>
            <person name="Ravi A."/>
            <person name="Getino M."/>
            <person name="Pursley I."/>
            <person name="Horton D.L."/>
            <person name="Alikhan N.F."/>
            <person name="Baker D."/>
            <person name="Gharbi K."/>
            <person name="Hall N."/>
            <person name="Watson M."/>
            <person name="Adriaenssens E.M."/>
            <person name="Foster-Nyarko E."/>
            <person name="Jarju S."/>
            <person name="Secka A."/>
            <person name="Antonio M."/>
            <person name="Oren A."/>
            <person name="Chaudhuri R.R."/>
            <person name="La Ragione R."/>
            <person name="Hildebrand F."/>
            <person name="Pallen M.J."/>
        </authorList>
    </citation>
    <scope>NUCLEOTIDE SEQUENCE</scope>
    <source>
        <strain evidence="2">10669</strain>
    </source>
</reference>
<dbReference type="EMBL" id="DVOG01000171">
    <property type="protein sequence ID" value="HIV04771.1"/>
    <property type="molecule type" value="Genomic_DNA"/>
</dbReference>
<gene>
    <name evidence="2" type="ORF">IAC75_06470</name>
</gene>
<evidence type="ECO:0000313" key="3">
    <source>
        <dbReference type="Proteomes" id="UP000886812"/>
    </source>
</evidence>
<dbReference type="InterPro" id="IPR012332">
    <property type="entry name" value="Autotransporter_pectin_lyase_C"/>
</dbReference>
<dbReference type="InterPro" id="IPR036709">
    <property type="entry name" value="Autotransporte_beta_dom_sf"/>
</dbReference>
<organism evidence="2 3">
    <name type="scientific">Candidatus Spyradosoma merdigallinarum</name>
    <dbReference type="NCBI Taxonomy" id="2840950"/>
    <lineage>
        <taxon>Bacteria</taxon>
        <taxon>Pseudomonadati</taxon>
        <taxon>Verrucomicrobiota</taxon>
        <taxon>Opitutia</taxon>
        <taxon>Opitutia incertae sedis</taxon>
        <taxon>Candidatus Spyradosoma</taxon>
    </lineage>
</organism>
<dbReference type="AlphaFoldDB" id="A0A9D1NLE8"/>
<dbReference type="Gene3D" id="2.40.128.130">
    <property type="entry name" value="Autotransporter beta-domain"/>
    <property type="match status" value="1"/>
</dbReference>
<feature type="non-terminal residue" evidence="2">
    <location>
        <position position="1"/>
    </location>
</feature>
<reference evidence="2" key="1">
    <citation type="submission" date="2020-10" db="EMBL/GenBank/DDBJ databases">
        <authorList>
            <person name="Gilroy R."/>
        </authorList>
    </citation>
    <scope>NUCLEOTIDE SEQUENCE</scope>
    <source>
        <strain evidence="2">10669</strain>
    </source>
</reference>
<dbReference type="Pfam" id="PF03797">
    <property type="entry name" value="Autotransporter"/>
    <property type="match status" value="1"/>
</dbReference>
<dbReference type="SMART" id="SM00869">
    <property type="entry name" value="Autotransporter"/>
    <property type="match status" value="1"/>
</dbReference>
<comment type="caution">
    <text evidence="2">The sequence shown here is derived from an EMBL/GenBank/DDBJ whole genome shotgun (WGS) entry which is preliminary data.</text>
</comment>
<dbReference type="SUPFAM" id="SSF103515">
    <property type="entry name" value="Autotransporter"/>
    <property type="match status" value="1"/>
</dbReference>
<sequence>LSLKNDSTLVSTDDITVTGAITDASGSISGANIALNGGLTGSASVTASEGLTLGGTTETSGMLTAKNGTLTVADGGTLTATDAQVEAGTLAVNEGATLNLTIEDDALDVGTLSIDGTANLTAANALTLSNLSGAGTANKDGAGALTLSGNGAFTGVLNIGAGNASLSGAFGGNIGFASEGGTITGARGASVAGTLTLAQGTTLEIGDASGAANLTVGKIALADATARTAGTAKVVHDVFTDGTDTLTITDATANLSGLTAVVRSNIDEELLGVGGQTITLVEGDVAAGYGFIEGIGFDRTNAVLSEDGKSLQVMLNWKAAADGLAGSLFNDNQRAVAAATKGWDASTNKYAQALSTLSTTETAAALDDLGALHTVAMMPGQIDGTWNHQKSVLNAIGTGSQMGYQFGKPDVNMGAWVQYVGSYNDVDSSSDRLGWDRTMNGATAGFEYAVSENFLAGVALGYEYAELKSDGNKIEDDAFSVDFFAKHRSGDFEQRAALTFAHHGYDTNRTIAFGGVAESVSGDTDGFTAAIAYEAAYNFAVKEYLTLAPVATLRAALNTIDGWSESGSDAALKFDDQSAFTALAGIGGRAEFAFANPSYPREALRLSAYALFTAEFGDRSSDVDASFVRGGNAFTMTYDDPEPYALQLGLTAFAPLTNRTALFGGISTELRDEESGFNANIGVRIGW</sequence>
<dbReference type="PROSITE" id="PS51208">
    <property type="entry name" value="AUTOTRANSPORTER"/>
    <property type="match status" value="1"/>
</dbReference>
<protein>
    <submittedName>
        <fullName evidence="2">Autotransporter domain-containing protein</fullName>
    </submittedName>
</protein>
<dbReference type="InterPro" id="IPR005546">
    <property type="entry name" value="Autotransporte_beta"/>
</dbReference>
<dbReference type="Gene3D" id="2.160.20.20">
    <property type="match status" value="1"/>
</dbReference>
<evidence type="ECO:0000313" key="2">
    <source>
        <dbReference type="EMBL" id="HIV04771.1"/>
    </source>
</evidence>
<evidence type="ECO:0000259" key="1">
    <source>
        <dbReference type="PROSITE" id="PS51208"/>
    </source>
</evidence>
<name>A0A9D1NLE8_9BACT</name>
<accession>A0A9D1NLE8</accession>
<dbReference type="Proteomes" id="UP000886812">
    <property type="component" value="Unassembled WGS sequence"/>
</dbReference>
<feature type="domain" description="Autotransporter" evidence="1">
    <location>
        <begin position="408"/>
        <end position="687"/>
    </location>
</feature>